<name>A0A016WT52_9BILA</name>
<evidence type="ECO:0000313" key="2">
    <source>
        <dbReference type="Proteomes" id="UP000024635"/>
    </source>
</evidence>
<comment type="caution">
    <text evidence="1">The sequence shown here is derived from an EMBL/GenBank/DDBJ whole genome shotgun (WGS) entry which is preliminary data.</text>
</comment>
<proteinExistence type="predicted"/>
<dbReference type="AlphaFoldDB" id="A0A016WT52"/>
<organism evidence="1 2">
    <name type="scientific">Ancylostoma ceylanicum</name>
    <dbReference type="NCBI Taxonomy" id="53326"/>
    <lineage>
        <taxon>Eukaryota</taxon>
        <taxon>Metazoa</taxon>
        <taxon>Ecdysozoa</taxon>
        <taxon>Nematoda</taxon>
        <taxon>Chromadorea</taxon>
        <taxon>Rhabditida</taxon>
        <taxon>Rhabditina</taxon>
        <taxon>Rhabditomorpha</taxon>
        <taxon>Strongyloidea</taxon>
        <taxon>Ancylostomatidae</taxon>
        <taxon>Ancylostomatinae</taxon>
        <taxon>Ancylostoma</taxon>
    </lineage>
</organism>
<evidence type="ECO:0000313" key="1">
    <source>
        <dbReference type="EMBL" id="EYC42198.1"/>
    </source>
</evidence>
<gene>
    <name evidence="1" type="primary">Acey_s0540.g3167</name>
    <name evidence="1" type="ORF">Y032_0540g3167</name>
</gene>
<dbReference type="Proteomes" id="UP000024635">
    <property type="component" value="Unassembled WGS sequence"/>
</dbReference>
<reference evidence="2" key="1">
    <citation type="journal article" date="2015" name="Nat. Genet.">
        <title>The genome and transcriptome of the zoonotic hookworm Ancylostoma ceylanicum identify infection-specific gene families.</title>
        <authorList>
            <person name="Schwarz E.M."/>
            <person name="Hu Y."/>
            <person name="Antoshechkin I."/>
            <person name="Miller M.M."/>
            <person name="Sternberg P.W."/>
            <person name="Aroian R.V."/>
        </authorList>
    </citation>
    <scope>NUCLEOTIDE SEQUENCE</scope>
    <source>
        <strain evidence="2">HY135</strain>
    </source>
</reference>
<dbReference type="EMBL" id="JARK01000140">
    <property type="protein sequence ID" value="EYC42198.1"/>
    <property type="molecule type" value="Genomic_DNA"/>
</dbReference>
<protein>
    <submittedName>
        <fullName evidence="1">Uncharacterized protein</fullName>
    </submittedName>
</protein>
<keyword evidence="2" id="KW-1185">Reference proteome</keyword>
<sequence length="82" mass="9095">MVLRLALYSTRSVAFCNAVADDGTIDPQSPTTAMHDATLRAEYGTSVTVTTMRGYRVHRYTLQSSRREATERCSAAIDTHLQ</sequence>
<accession>A0A016WT52</accession>